<dbReference type="InterPro" id="IPR003663">
    <property type="entry name" value="Sugar/inositol_transpt"/>
</dbReference>
<feature type="transmembrane region" description="Helical" evidence="11">
    <location>
        <begin position="460"/>
        <end position="478"/>
    </location>
</feature>
<evidence type="ECO:0000256" key="2">
    <source>
        <dbReference type="ARBA" id="ARBA00010992"/>
    </source>
</evidence>
<comment type="subcellular location">
    <subcellularLocation>
        <location evidence="1">Membrane</location>
        <topology evidence="1">Multi-pass membrane protein</topology>
    </subcellularLocation>
</comment>
<dbReference type="PROSITE" id="PS00217">
    <property type="entry name" value="SUGAR_TRANSPORT_2"/>
    <property type="match status" value="1"/>
</dbReference>
<dbReference type="InterPro" id="IPR020846">
    <property type="entry name" value="MFS_dom"/>
</dbReference>
<feature type="transmembrane region" description="Helical" evidence="11">
    <location>
        <begin position="101"/>
        <end position="123"/>
    </location>
</feature>
<dbReference type="PANTHER" id="PTHR23500">
    <property type="entry name" value="SOLUTE CARRIER FAMILY 2, FACILITATED GLUCOSE TRANSPORTER"/>
    <property type="match status" value="1"/>
</dbReference>
<dbReference type="GO" id="GO:0016020">
    <property type="term" value="C:membrane"/>
    <property type="evidence" value="ECO:0007669"/>
    <property type="project" value="UniProtKB-SubCell"/>
</dbReference>
<keyword evidence="6" id="KW-0769">Symport</keyword>
<keyword evidence="8 11" id="KW-0472">Membrane</keyword>
<accession>A0A7J6WF97</accession>
<gene>
    <name evidence="13" type="ORF">FRX31_014361</name>
</gene>
<organism evidence="13 14">
    <name type="scientific">Thalictrum thalictroides</name>
    <name type="common">Rue-anemone</name>
    <name type="synonym">Anemone thalictroides</name>
    <dbReference type="NCBI Taxonomy" id="46969"/>
    <lineage>
        <taxon>Eukaryota</taxon>
        <taxon>Viridiplantae</taxon>
        <taxon>Streptophyta</taxon>
        <taxon>Embryophyta</taxon>
        <taxon>Tracheophyta</taxon>
        <taxon>Spermatophyta</taxon>
        <taxon>Magnoliopsida</taxon>
        <taxon>Ranunculales</taxon>
        <taxon>Ranunculaceae</taxon>
        <taxon>Thalictroideae</taxon>
        <taxon>Thalictrum</taxon>
    </lineage>
</organism>
<evidence type="ECO:0000313" key="13">
    <source>
        <dbReference type="EMBL" id="KAF5196051.1"/>
    </source>
</evidence>
<dbReference type="Pfam" id="PF00083">
    <property type="entry name" value="Sugar_tr"/>
    <property type="match status" value="1"/>
</dbReference>
<evidence type="ECO:0000256" key="11">
    <source>
        <dbReference type="SAM" id="Phobius"/>
    </source>
</evidence>
<dbReference type="PROSITE" id="PS00216">
    <property type="entry name" value="SUGAR_TRANSPORT_1"/>
    <property type="match status" value="1"/>
</dbReference>
<reference evidence="13 14" key="1">
    <citation type="submission" date="2020-06" db="EMBL/GenBank/DDBJ databases">
        <title>Transcriptomic and genomic resources for Thalictrum thalictroides and T. hernandezii: Facilitating candidate gene discovery in an emerging model plant lineage.</title>
        <authorList>
            <person name="Arias T."/>
            <person name="Riano-Pachon D.M."/>
            <person name="Di Stilio V.S."/>
        </authorList>
    </citation>
    <scope>NUCLEOTIDE SEQUENCE [LARGE SCALE GENOMIC DNA]</scope>
    <source>
        <strain evidence="14">cv. WT478/WT964</strain>
        <tissue evidence="13">Leaves</tissue>
    </source>
</reference>
<feature type="compositionally biased region" description="Polar residues" evidence="10">
    <location>
        <begin position="1"/>
        <end position="19"/>
    </location>
</feature>
<comment type="similarity">
    <text evidence="2 9">Belongs to the major facilitator superfamily. Sugar transporter (TC 2.A.1.1) family.</text>
</comment>
<feature type="domain" description="Major facilitator superfamily (MFS) profile" evidence="12">
    <location>
        <begin position="34"/>
        <end position="482"/>
    </location>
</feature>
<evidence type="ECO:0000256" key="1">
    <source>
        <dbReference type="ARBA" id="ARBA00004141"/>
    </source>
</evidence>
<dbReference type="GO" id="GO:0015293">
    <property type="term" value="F:symporter activity"/>
    <property type="evidence" value="ECO:0007669"/>
    <property type="project" value="UniProtKB-KW"/>
</dbReference>
<dbReference type="Proteomes" id="UP000554482">
    <property type="component" value="Unassembled WGS sequence"/>
</dbReference>
<sequence length="504" mass="53780">MTFESDNSDGSSSQVQASNDSKEKPNSQLFAFACAILSCMTSILLGYDIGVMSGAVIYIQKDLKITDVQVEILAGVLNLYCLVGSFAAGKTSDLIGRKFTIVVAAAIFFAGALLMGLAGSYAWLMFGRFVAGIGVGFALVIAPLYTAELAPASARGFLSSFPEIFINVGILFGYLSNWAFSKLSLTLGWRVMLGIGAVPSVFMGIGVLAMPESPRWLVLKGRLGDAKRILLKTSTTKEEATERLLAIQEAAGIPADCKDEKVKPPKAEKGHSVFQDLLIHPTPAVRKILIANLAMHFFQQASGIDAVVLYSPRIFKKAGIETDEALLKATVAVGFVKLLSIMIATIFMDKIGRRPLILTSLGGMIVSVGLLATGLTVIDQHPGTKLGWAIVLSVVMVLAYVSFFSMGMGPVTWVYTSEIFPLKLRAQGTGLGVGLNRVMSGVISMTFLSMSKALTIGGSFYLFGGVALVGWIFCYTFLPETQGKNLEDMEALFGGKPAAPQEGL</sequence>
<dbReference type="FunFam" id="1.20.1250.20:FF:000025">
    <property type="entry name" value="probable polyol transporter 4"/>
    <property type="match status" value="1"/>
</dbReference>
<feature type="transmembrane region" description="Helical" evidence="11">
    <location>
        <begin position="187"/>
        <end position="210"/>
    </location>
</feature>
<dbReference type="PRINTS" id="PR00171">
    <property type="entry name" value="SUGRTRNSPORT"/>
</dbReference>
<evidence type="ECO:0000256" key="7">
    <source>
        <dbReference type="ARBA" id="ARBA00022989"/>
    </source>
</evidence>
<feature type="transmembrane region" description="Helical" evidence="11">
    <location>
        <begin position="386"/>
        <end position="408"/>
    </location>
</feature>
<dbReference type="AlphaFoldDB" id="A0A7J6WF97"/>
<dbReference type="OrthoDB" id="6339427at2759"/>
<evidence type="ECO:0000256" key="5">
    <source>
        <dbReference type="ARBA" id="ARBA00022692"/>
    </source>
</evidence>
<dbReference type="NCBIfam" id="TIGR00879">
    <property type="entry name" value="SP"/>
    <property type="match status" value="1"/>
</dbReference>
<dbReference type="InterPro" id="IPR005829">
    <property type="entry name" value="Sugar_transporter_CS"/>
</dbReference>
<evidence type="ECO:0000256" key="3">
    <source>
        <dbReference type="ARBA" id="ARBA00022448"/>
    </source>
</evidence>
<keyword evidence="3 9" id="KW-0813">Transport</keyword>
<keyword evidence="4" id="KW-0762">Sugar transport</keyword>
<evidence type="ECO:0000259" key="12">
    <source>
        <dbReference type="PROSITE" id="PS50850"/>
    </source>
</evidence>
<evidence type="ECO:0000256" key="4">
    <source>
        <dbReference type="ARBA" id="ARBA00022597"/>
    </source>
</evidence>
<feature type="transmembrane region" description="Helical" evidence="11">
    <location>
        <begin position="354"/>
        <end position="374"/>
    </location>
</feature>
<keyword evidence="7 11" id="KW-1133">Transmembrane helix</keyword>
<feature type="transmembrane region" description="Helical" evidence="11">
    <location>
        <begin position="325"/>
        <end position="348"/>
    </location>
</feature>
<dbReference type="EMBL" id="JABWDY010016506">
    <property type="protein sequence ID" value="KAF5196051.1"/>
    <property type="molecule type" value="Genomic_DNA"/>
</dbReference>
<comment type="caution">
    <text evidence="13">The sequence shown here is derived from an EMBL/GenBank/DDBJ whole genome shotgun (WGS) entry which is preliminary data.</text>
</comment>
<dbReference type="InterPro" id="IPR036259">
    <property type="entry name" value="MFS_trans_sf"/>
</dbReference>
<evidence type="ECO:0000256" key="10">
    <source>
        <dbReference type="SAM" id="MobiDB-lite"/>
    </source>
</evidence>
<dbReference type="PANTHER" id="PTHR23500:SF424">
    <property type="entry name" value="POLYOL TRANSPORTER 5"/>
    <property type="match status" value="1"/>
</dbReference>
<dbReference type="PROSITE" id="PS50850">
    <property type="entry name" value="MFS"/>
    <property type="match status" value="1"/>
</dbReference>
<evidence type="ECO:0000256" key="6">
    <source>
        <dbReference type="ARBA" id="ARBA00022847"/>
    </source>
</evidence>
<dbReference type="GO" id="GO:0015144">
    <property type="term" value="F:carbohydrate transmembrane transporter activity"/>
    <property type="evidence" value="ECO:0007669"/>
    <property type="project" value="InterPro"/>
</dbReference>
<dbReference type="InterPro" id="IPR045262">
    <property type="entry name" value="STP/PLT_plant"/>
</dbReference>
<evidence type="ECO:0000256" key="9">
    <source>
        <dbReference type="RuleBase" id="RU003346"/>
    </source>
</evidence>
<evidence type="ECO:0000256" key="8">
    <source>
        <dbReference type="ARBA" id="ARBA00023136"/>
    </source>
</evidence>
<protein>
    <submittedName>
        <fullName evidence="13">Polyol transporter</fullName>
    </submittedName>
</protein>
<feature type="transmembrane region" description="Helical" evidence="11">
    <location>
        <begin position="157"/>
        <end position="175"/>
    </location>
</feature>
<keyword evidence="5 11" id="KW-0812">Transmembrane</keyword>
<feature type="transmembrane region" description="Helical" evidence="11">
    <location>
        <begin position="129"/>
        <end position="145"/>
    </location>
</feature>
<dbReference type="SUPFAM" id="SSF103473">
    <property type="entry name" value="MFS general substrate transporter"/>
    <property type="match status" value="1"/>
</dbReference>
<feature type="region of interest" description="Disordered" evidence="10">
    <location>
        <begin position="1"/>
        <end position="21"/>
    </location>
</feature>
<keyword evidence="14" id="KW-1185">Reference proteome</keyword>
<dbReference type="InterPro" id="IPR005828">
    <property type="entry name" value="MFS_sugar_transport-like"/>
</dbReference>
<evidence type="ECO:0000313" key="14">
    <source>
        <dbReference type="Proteomes" id="UP000554482"/>
    </source>
</evidence>
<name>A0A7J6WF97_THATH</name>
<feature type="transmembrane region" description="Helical" evidence="11">
    <location>
        <begin position="29"/>
        <end position="60"/>
    </location>
</feature>
<feature type="transmembrane region" description="Helical" evidence="11">
    <location>
        <begin position="72"/>
        <end position="89"/>
    </location>
</feature>
<dbReference type="Gene3D" id="1.20.1250.20">
    <property type="entry name" value="MFS general substrate transporter like domains"/>
    <property type="match status" value="1"/>
</dbReference>
<proteinExistence type="inferred from homology"/>